<dbReference type="PROSITE" id="PS50805">
    <property type="entry name" value="KRAB"/>
    <property type="match status" value="1"/>
</dbReference>
<dbReference type="PANTHER" id="PTHR23232">
    <property type="entry name" value="KRAB DOMAIN C2H2 ZINC FINGER"/>
    <property type="match status" value="1"/>
</dbReference>
<dbReference type="Ensembl" id="ENSSSCT00045047535.1">
    <property type="protein sequence ID" value="ENSSSCP00045033003.1"/>
    <property type="gene ID" value="ENSSSCG00045027928.1"/>
</dbReference>
<protein>
    <recommendedName>
        <fullName evidence="1">KRAB domain-containing protein</fullName>
    </recommendedName>
</protein>
<evidence type="ECO:0000313" key="2">
    <source>
        <dbReference type="Ensembl" id="ENSSSCP00015038741.1"/>
    </source>
</evidence>
<dbReference type="SMR" id="A0A8D0PYD4"/>
<sequence length="82" mass="9437">SGTICSGQLVGIFFPFCAKNIDHFTWNRNVLFQGPVSFKAMAVNFTQEEWQYLDPPQRDLYKDMMLDNYISLISVGKDHFPG</sequence>
<dbReference type="GO" id="GO:0006355">
    <property type="term" value="P:regulation of DNA-templated transcription"/>
    <property type="evidence" value="ECO:0007669"/>
    <property type="project" value="InterPro"/>
</dbReference>
<dbReference type="Pfam" id="PF01352">
    <property type="entry name" value="KRAB"/>
    <property type="match status" value="1"/>
</dbReference>
<dbReference type="InterPro" id="IPR050169">
    <property type="entry name" value="Krueppel_C2H2_ZnF"/>
</dbReference>
<evidence type="ECO:0000259" key="1">
    <source>
        <dbReference type="PROSITE" id="PS50805"/>
    </source>
</evidence>
<dbReference type="Proteomes" id="UP000694724">
    <property type="component" value="Unplaced"/>
</dbReference>
<dbReference type="InterPro" id="IPR036051">
    <property type="entry name" value="KRAB_dom_sf"/>
</dbReference>
<name>A0A8D0PYD4_PIG</name>
<dbReference type="CDD" id="cd07765">
    <property type="entry name" value="KRAB_A-box"/>
    <property type="match status" value="1"/>
</dbReference>
<dbReference type="Ensembl" id="ENSSSCT00055024540.1">
    <property type="protein sequence ID" value="ENSSSCP00055019473.1"/>
    <property type="gene ID" value="ENSSSCG00055012473.1"/>
</dbReference>
<dbReference type="SUPFAM" id="SSF109640">
    <property type="entry name" value="KRAB domain (Kruppel-associated box)"/>
    <property type="match status" value="1"/>
</dbReference>
<feature type="domain" description="KRAB" evidence="1">
    <location>
        <begin position="36"/>
        <end position="82"/>
    </location>
</feature>
<dbReference type="Gene3D" id="6.10.140.140">
    <property type="match status" value="1"/>
</dbReference>
<dbReference type="InterPro" id="IPR001909">
    <property type="entry name" value="KRAB"/>
</dbReference>
<reference evidence="2" key="1">
    <citation type="submission" date="2025-05" db="UniProtKB">
        <authorList>
            <consortium name="Ensembl"/>
        </authorList>
    </citation>
    <scope>IDENTIFICATION</scope>
</reference>
<dbReference type="SMART" id="SM00349">
    <property type="entry name" value="KRAB"/>
    <property type="match status" value="1"/>
</dbReference>
<dbReference type="Proteomes" id="UP000694728">
    <property type="component" value="Unplaced"/>
</dbReference>
<dbReference type="Ensembl" id="ENSSSCT00065039170.1">
    <property type="protein sequence ID" value="ENSSSCP00065016567.1"/>
    <property type="gene ID" value="ENSSSCG00065029038.1"/>
</dbReference>
<dbReference type="AlphaFoldDB" id="A0A8D0PYD4"/>
<accession>A0A8D0PYD4</accession>
<evidence type="ECO:0000313" key="3">
    <source>
        <dbReference type="Proteomes" id="UP000694726"/>
    </source>
</evidence>
<dbReference type="Ensembl" id="ENSSSCT00015094508.1">
    <property type="protein sequence ID" value="ENSSSCP00015038741.1"/>
    <property type="gene ID" value="ENSSSCG00015070522.1"/>
</dbReference>
<dbReference type="PANTHER" id="PTHR23232:SF157">
    <property type="entry name" value="ZINC FINGER PROTEIN 525"/>
    <property type="match status" value="1"/>
</dbReference>
<proteinExistence type="predicted"/>
<dbReference type="Proteomes" id="UP000694726">
    <property type="component" value="Unplaced"/>
</dbReference>
<organism evidence="2 3">
    <name type="scientific">Sus scrofa</name>
    <name type="common">Pig</name>
    <dbReference type="NCBI Taxonomy" id="9823"/>
    <lineage>
        <taxon>Eukaryota</taxon>
        <taxon>Metazoa</taxon>
        <taxon>Chordata</taxon>
        <taxon>Craniata</taxon>
        <taxon>Vertebrata</taxon>
        <taxon>Euteleostomi</taxon>
        <taxon>Mammalia</taxon>
        <taxon>Eutheria</taxon>
        <taxon>Laurasiatheria</taxon>
        <taxon>Artiodactyla</taxon>
        <taxon>Suina</taxon>
        <taxon>Suidae</taxon>
        <taxon>Sus</taxon>
    </lineage>
</organism>
<dbReference type="Proteomes" id="UP000694725">
    <property type="component" value="Unplaced"/>
</dbReference>